<dbReference type="SUPFAM" id="SSF56112">
    <property type="entry name" value="Protein kinase-like (PK-like)"/>
    <property type="match status" value="1"/>
</dbReference>
<dbReference type="OrthoDB" id="60033at2759"/>
<comment type="caution">
    <text evidence="9">The sequence shown here is derived from an EMBL/GenBank/DDBJ whole genome shotgun (WGS) entry which is preliminary data.</text>
</comment>
<dbReference type="Proteomes" id="UP000192578">
    <property type="component" value="Unassembled WGS sequence"/>
</dbReference>
<dbReference type="SMART" id="SM00044">
    <property type="entry name" value="CYCc"/>
    <property type="match status" value="1"/>
</dbReference>
<keyword evidence="4" id="KW-1133">Transmembrane helix</keyword>
<dbReference type="FunFam" id="3.30.70.1230:FF:000030">
    <property type="entry name" value="Si:ch211-215j19.12"/>
    <property type="match status" value="1"/>
</dbReference>
<dbReference type="EMBL" id="MTYJ01000170">
    <property type="protein sequence ID" value="OQV11472.1"/>
    <property type="molecule type" value="Genomic_DNA"/>
</dbReference>
<sequence>MSASFSNDPARYPTTIFLNHQPLIREALLESAHAIQAVLDRHRWRTFTLLAGESESELPDEMRLLSRLYATFFGSTRSRYQIYHESFNSASEGSLAEALRRSQKQCRVILILTSPDGARSLMRTATALGMDNGEYIFLYPGKVKEFEGTPHSQIYRSLIIVGVSGVQSMWRAQHGQKVKLEEDEQAALDVGRSNLETMVFHFIWTIAKILNGTRFSVSQLSGSAFVHTFRESFSFQQPEQLSPISFYKLNMTSGYFEEAFLFNRSTSSLVAINRRLSDSWVNCPTGVLPPLDRPICGYQNELCRTESGVRYQFQSVIIGTVVGCSLLTVILFYCLWPRTTTSTFFSCDFLLGKRKPATDQLTIASAGVYKSHDVWRQTFSFVTSQPMEEGPLKNLLKEVRATHHDNVGRFSVSSPRPPSLCCGSWDEVQFESCWMTRKIKLDTSYRRSLIYELLSPDDTSLSAHSVETFWKAPECIENPRSPGTQAADVFSTAVVLCEIVTNTAPYGIRLDDPEEVRAGFVYLLDPSVPRFNLAVLRSNPATHVLTTILAQCLSMEEVTRPTIKVIYSRLERLFPRQTVVETIMMRLQTQFEEMESQVAARTNQLLLEAARIDDILKEMIPAIFVKQLRNRQPIEAEHFESVTVMFNGIIGFDHFVTSSEAADVVVLLNRVYSTFDDLMGKHDVYKVETIADSYMVVSGLPVRNGQKHAREIANLSVDFLAASMGTTVLHIPGNDSPMQLKIGIHSGPCAAGVVGLRMPRYCLFGDTVNTASRMASSAEASKIHMTEATKSLLMDEIDEAHDWIMAPFRIERRGVIEVKGKGDTETFWLVPNIMTWFHSAIPA</sequence>
<keyword evidence="10" id="KW-1185">Reference proteome</keyword>
<dbReference type="PANTHER" id="PTHR11920:SF501">
    <property type="entry name" value="GUANYLATE CYCLASE 32E"/>
    <property type="match status" value="1"/>
</dbReference>
<dbReference type="GO" id="GO:0001653">
    <property type="term" value="F:peptide receptor activity"/>
    <property type="evidence" value="ECO:0007669"/>
    <property type="project" value="TreeGrafter"/>
</dbReference>
<evidence type="ECO:0000256" key="4">
    <source>
        <dbReference type="ARBA" id="ARBA00022989"/>
    </source>
</evidence>
<dbReference type="InterPro" id="IPR029787">
    <property type="entry name" value="Nucleotide_cyclase"/>
</dbReference>
<dbReference type="InterPro" id="IPR011009">
    <property type="entry name" value="Kinase-like_dom_sf"/>
</dbReference>
<keyword evidence="6" id="KW-0325">Glycoprotein</keyword>
<dbReference type="Gene3D" id="1.10.510.10">
    <property type="entry name" value="Transferase(Phosphotransferase) domain 1"/>
    <property type="match status" value="1"/>
</dbReference>
<dbReference type="Gene3D" id="3.30.70.1230">
    <property type="entry name" value="Nucleotide cyclase"/>
    <property type="match status" value="1"/>
</dbReference>
<dbReference type="GO" id="GO:0035556">
    <property type="term" value="P:intracellular signal transduction"/>
    <property type="evidence" value="ECO:0007669"/>
    <property type="project" value="InterPro"/>
</dbReference>
<evidence type="ECO:0000313" key="10">
    <source>
        <dbReference type="Proteomes" id="UP000192578"/>
    </source>
</evidence>
<evidence type="ECO:0000256" key="2">
    <source>
        <dbReference type="ARBA" id="ARBA00022692"/>
    </source>
</evidence>
<dbReference type="GO" id="GO:0005886">
    <property type="term" value="C:plasma membrane"/>
    <property type="evidence" value="ECO:0007669"/>
    <property type="project" value="TreeGrafter"/>
</dbReference>
<gene>
    <name evidence="9" type="ORF">BV898_14201</name>
</gene>
<keyword evidence="7" id="KW-0456">Lyase</keyword>
<reference evidence="10" key="1">
    <citation type="submission" date="2017-01" db="EMBL/GenBank/DDBJ databases">
        <title>Comparative genomics of anhydrobiosis in the tardigrade Hypsibius dujardini.</title>
        <authorList>
            <person name="Yoshida Y."/>
            <person name="Koutsovoulos G."/>
            <person name="Laetsch D."/>
            <person name="Stevens L."/>
            <person name="Kumar S."/>
            <person name="Horikawa D."/>
            <person name="Ishino K."/>
            <person name="Komine S."/>
            <person name="Tomita M."/>
            <person name="Blaxter M."/>
            <person name="Arakawa K."/>
        </authorList>
    </citation>
    <scope>NUCLEOTIDE SEQUENCE [LARGE SCALE GENOMIC DNA]</scope>
    <source>
        <strain evidence="10">Z151</strain>
    </source>
</reference>
<dbReference type="GO" id="GO:0000166">
    <property type="term" value="F:nucleotide binding"/>
    <property type="evidence" value="ECO:0007669"/>
    <property type="project" value="UniProtKB-KW"/>
</dbReference>
<dbReference type="GO" id="GO:0007168">
    <property type="term" value="P:receptor guanylyl cyclase signaling pathway"/>
    <property type="evidence" value="ECO:0007669"/>
    <property type="project" value="TreeGrafter"/>
</dbReference>
<dbReference type="PROSITE" id="PS50125">
    <property type="entry name" value="GUANYLATE_CYCLASE_2"/>
    <property type="match status" value="1"/>
</dbReference>
<dbReference type="PANTHER" id="PTHR11920">
    <property type="entry name" value="GUANYLYL CYCLASE"/>
    <property type="match status" value="1"/>
</dbReference>
<evidence type="ECO:0000313" key="9">
    <source>
        <dbReference type="EMBL" id="OQV11472.1"/>
    </source>
</evidence>
<evidence type="ECO:0000256" key="3">
    <source>
        <dbReference type="ARBA" id="ARBA00022741"/>
    </source>
</evidence>
<dbReference type="CDD" id="cd07302">
    <property type="entry name" value="CHD"/>
    <property type="match status" value="1"/>
</dbReference>
<evidence type="ECO:0000259" key="8">
    <source>
        <dbReference type="PROSITE" id="PS50125"/>
    </source>
</evidence>
<dbReference type="Pfam" id="PF00211">
    <property type="entry name" value="Guanylate_cyc"/>
    <property type="match status" value="1"/>
</dbReference>
<protein>
    <submittedName>
        <fullName evidence="9">Guanylyl cyclase GC-E</fullName>
    </submittedName>
</protein>
<evidence type="ECO:0000256" key="6">
    <source>
        <dbReference type="ARBA" id="ARBA00023180"/>
    </source>
</evidence>
<dbReference type="Pfam" id="PF01094">
    <property type="entry name" value="ANF_receptor"/>
    <property type="match status" value="1"/>
</dbReference>
<accession>A0A1W0W8J2</accession>
<comment type="subcellular location">
    <subcellularLocation>
        <location evidence="1">Membrane</location>
        <topology evidence="1">Single-pass membrane protein</topology>
    </subcellularLocation>
</comment>
<dbReference type="GO" id="GO:0004383">
    <property type="term" value="F:guanylate cyclase activity"/>
    <property type="evidence" value="ECO:0007669"/>
    <property type="project" value="TreeGrafter"/>
</dbReference>
<evidence type="ECO:0000256" key="1">
    <source>
        <dbReference type="ARBA" id="ARBA00004167"/>
    </source>
</evidence>
<keyword evidence="2" id="KW-0812">Transmembrane</keyword>
<dbReference type="SUPFAM" id="SSF53822">
    <property type="entry name" value="Periplasmic binding protein-like I"/>
    <property type="match status" value="1"/>
</dbReference>
<organism evidence="9 10">
    <name type="scientific">Hypsibius exemplaris</name>
    <name type="common">Freshwater tardigrade</name>
    <dbReference type="NCBI Taxonomy" id="2072580"/>
    <lineage>
        <taxon>Eukaryota</taxon>
        <taxon>Metazoa</taxon>
        <taxon>Ecdysozoa</taxon>
        <taxon>Tardigrada</taxon>
        <taxon>Eutardigrada</taxon>
        <taxon>Parachela</taxon>
        <taxon>Hypsibioidea</taxon>
        <taxon>Hypsibiidae</taxon>
        <taxon>Hypsibius</taxon>
    </lineage>
</organism>
<evidence type="ECO:0000256" key="5">
    <source>
        <dbReference type="ARBA" id="ARBA00023136"/>
    </source>
</evidence>
<dbReference type="GO" id="GO:0004016">
    <property type="term" value="F:adenylate cyclase activity"/>
    <property type="evidence" value="ECO:0007669"/>
    <property type="project" value="TreeGrafter"/>
</dbReference>
<keyword evidence="3" id="KW-0547">Nucleotide-binding</keyword>
<dbReference type="InterPro" id="IPR050401">
    <property type="entry name" value="Cyclic_nucleotide_synthase"/>
</dbReference>
<dbReference type="SUPFAM" id="SSF55073">
    <property type="entry name" value="Nucleotide cyclase"/>
    <property type="match status" value="1"/>
</dbReference>
<proteinExistence type="predicted"/>
<dbReference type="AlphaFoldDB" id="A0A1W0W8J2"/>
<name>A0A1W0W8J2_HYPEX</name>
<feature type="domain" description="Guanylate cyclase" evidence="8">
    <location>
        <begin position="643"/>
        <end position="775"/>
    </location>
</feature>
<evidence type="ECO:0000256" key="7">
    <source>
        <dbReference type="ARBA" id="ARBA00023239"/>
    </source>
</evidence>
<dbReference type="InterPro" id="IPR028082">
    <property type="entry name" value="Peripla_BP_I"/>
</dbReference>
<dbReference type="InterPro" id="IPR001828">
    <property type="entry name" value="ANF_lig-bd_rcpt"/>
</dbReference>
<dbReference type="Gene3D" id="3.40.50.2300">
    <property type="match status" value="1"/>
</dbReference>
<keyword evidence="5" id="KW-0472">Membrane</keyword>
<dbReference type="InterPro" id="IPR001054">
    <property type="entry name" value="A/G_cyclase"/>
</dbReference>